<dbReference type="Proteomes" id="UP000008177">
    <property type="component" value="Unplaced contigs"/>
</dbReference>
<feature type="region of interest" description="Disordered" evidence="1">
    <location>
        <begin position="24"/>
        <end position="60"/>
    </location>
</feature>
<gene>
    <name evidence="2" type="ORF">BofuT4_uP150780.1</name>
</gene>
<protein>
    <submittedName>
        <fullName evidence="2">Uncharacterized protein</fullName>
    </submittedName>
</protein>
<feature type="compositionally biased region" description="Polar residues" evidence="1">
    <location>
        <begin position="40"/>
        <end position="50"/>
    </location>
</feature>
<reference evidence="3" key="1">
    <citation type="journal article" date="2011" name="PLoS Genet.">
        <title>Genomic analysis of the necrotrophic fungal pathogens Sclerotinia sclerotiorum and Botrytis cinerea.</title>
        <authorList>
            <person name="Amselem J."/>
            <person name="Cuomo C.A."/>
            <person name="van Kan J.A."/>
            <person name="Viaud M."/>
            <person name="Benito E.P."/>
            <person name="Couloux A."/>
            <person name="Coutinho P.M."/>
            <person name="de Vries R.P."/>
            <person name="Dyer P.S."/>
            <person name="Fillinger S."/>
            <person name="Fournier E."/>
            <person name="Gout L."/>
            <person name="Hahn M."/>
            <person name="Kohn L."/>
            <person name="Lapalu N."/>
            <person name="Plummer K.M."/>
            <person name="Pradier J.M."/>
            <person name="Quevillon E."/>
            <person name="Sharon A."/>
            <person name="Simon A."/>
            <person name="ten Have A."/>
            <person name="Tudzynski B."/>
            <person name="Tudzynski P."/>
            <person name="Wincker P."/>
            <person name="Andrew M."/>
            <person name="Anthouard V."/>
            <person name="Beever R.E."/>
            <person name="Beffa R."/>
            <person name="Benoit I."/>
            <person name="Bouzid O."/>
            <person name="Brault B."/>
            <person name="Chen Z."/>
            <person name="Choquer M."/>
            <person name="Collemare J."/>
            <person name="Cotton P."/>
            <person name="Danchin E.G."/>
            <person name="Da Silva C."/>
            <person name="Gautier A."/>
            <person name="Giraud C."/>
            <person name="Giraud T."/>
            <person name="Gonzalez C."/>
            <person name="Grossetete S."/>
            <person name="Guldener U."/>
            <person name="Henrissat B."/>
            <person name="Howlett B.J."/>
            <person name="Kodira C."/>
            <person name="Kretschmer M."/>
            <person name="Lappartient A."/>
            <person name="Leroch M."/>
            <person name="Levis C."/>
            <person name="Mauceli E."/>
            <person name="Neuveglise C."/>
            <person name="Oeser B."/>
            <person name="Pearson M."/>
            <person name="Poulain J."/>
            <person name="Poussereau N."/>
            <person name="Quesneville H."/>
            <person name="Rascle C."/>
            <person name="Schumacher J."/>
            <person name="Segurens B."/>
            <person name="Sexton A."/>
            <person name="Silva E."/>
            <person name="Sirven C."/>
            <person name="Soanes D.M."/>
            <person name="Talbot N.J."/>
            <person name="Templeton M."/>
            <person name="Yandava C."/>
            <person name="Yarden O."/>
            <person name="Zeng Q."/>
            <person name="Rollins J.A."/>
            <person name="Lebrun M.H."/>
            <person name="Dickman M."/>
        </authorList>
    </citation>
    <scope>NUCLEOTIDE SEQUENCE [LARGE SCALE GENOMIC DNA]</scope>
    <source>
        <strain evidence="3">T4</strain>
    </source>
</reference>
<evidence type="ECO:0000313" key="2">
    <source>
        <dbReference type="EMBL" id="CCD55946.1"/>
    </source>
</evidence>
<dbReference type="HOGENOM" id="CLU_2941491_0_0_1"/>
<sequence>MVASGPPKALNSAVAFSQLFAESAETRQRENGNKLRYTAEATNLENSPSCYGTRHEHSMS</sequence>
<dbReference type="AlphaFoldDB" id="G2YWE8"/>
<evidence type="ECO:0000313" key="3">
    <source>
        <dbReference type="Proteomes" id="UP000008177"/>
    </source>
</evidence>
<organism evidence="2 3">
    <name type="scientific">Botryotinia fuckeliana (strain T4)</name>
    <name type="common">Noble rot fungus</name>
    <name type="synonym">Botrytis cinerea</name>
    <dbReference type="NCBI Taxonomy" id="999810"/>
    <lineage>
        <taxon>Eukaryota</taxon>
        <taxon>Fungi</taxon>
        <taxon>Dikarya</taxon>
        <taxon>Ascomycota</taxon>
        <taxon>Pezizomycotina</taxon>
        <taxon>Leotiomycetes</taxon>
        <taxon>Helotiales</taxon>
        <taxon>Sclerotiniaceae</taxon>
        <taxon>Botrytis</taxon>
    </lineage>
</organism>
<dbReference type="OrthoDB" id="10338960at2759"/>
<feature type="compositionally biased region" description="Basic and acidic residues" evidence="1">
    <location>
        <begin position="24"/>
        <end position="33"/>
    </location>
</feature>
<dbReference type="EMBL" id="FQ790358">
    <property type="protein sequence ID" value="CCD55946.1"/>
    <property type="molecule type" value="Genomic_DNA"/>
</dbReference>
<name>G2YWE8_BOTF4</name>
<accession>G2YWE8</accession>
<evidence type="ECO:0000256" key="1">
    <source>
        <dbReference type="SAM" id="MobiDB-lite"/>
    </source>
</evidence>
<proteinExistence type="predicted"/>
<dbReference type="InParanoid" id="G2YWE8"/>